<dbReference type="InterPro" id="IPR037479">
    <property type="entry name" value="Tauto_MSAD"/>
</dbReference>
<reference evidence="1 2" key="1">
    <citation type="submission" date="2018-04" db="EMBL/GenBank/DDBJ databases">
        <authorList>
            <person name="Cha J.-S."/>
        </authorList>
    </citation>
    <scope>NUCLEOTIDE SEQUENCE [LARGE SCALE GENOMIC DNA]</scope>
    <source>
        <strain evidence="1 2">LMG5095</strain>
    </source>
</reference>
<dbReference type="Proteomes" id="UP000240475">
    <property type="component" value="Chromosome"/>
</dbReference>
<evidence type="ECO:0000313" key="2">
    <source>
        <dbReference type="Proteomes" id="UP000240475"/>
    </source>
</evidence>
<dbReference type="PANTHER" id="PTHR38460">
    <property type="entry name" value="TAUTOMERASE YOLI-RELATED"/>
    <property type="match status" value="1"/>
</dbReference>
<organism evidence="1 2">
    <name type="scientific">Pseudomonas syringae pv. atrofaciens</name>
    <dbReference type="NCBI Taxonomy" id="192087"/>
    <lineage>
        <taxon>Bacteria</taxon>
        <taxon>Pseudomonadati</taxon>
        <taxon>Pseudomonadota</taxon>
        <taxon>Gammaproteobacteria</taxon>
        <taxon>Pseudomonadales</taxon>
        <taxon>Pseudomonadaceae</taxon>
        <taxon>Pseudomonas</taxon>
        <taxon>Pseudomonas syringae</taxon>
    </lineage>
</organism>
<gene>
    <name evidence="1" type="ORF">DA456_12370</name>
</gene>
<sequence>MPLLKIDVIEGRSDQEIETLLDAIHDAMVNAFQVPERDRYQVLNEHKRNRLIIQDTGLGFTRSDKVVVITAISRPRPAEMKKRFYALIAEGLERNCGIAAEDVMVSIVINSDEDWSFGLGRAQFLTGEL</sequence>
<evidence type="ECO:0000313" key="1">
    <source>
        <dbReference type="EMBL" id="AVX24130.1"/>
    </source>
</evidence>
<protein>
    <submittedName>
        <fullName evidence="1">Tautomerase family protein</fullName>
    </submittedName>
</protein>
<dbReference type="RefSeq" id="WP_003409144.1">
    <property type="nucleotide sequence ID" value="NZ_CP028490.1"/>
</dbReference>
<dbReference type="PANTHER" id="PTHR38460:SF1">
    <property type="entry name" value="TAUTOMERASE YOLI-RELATED"/>
    <property type="match status" value="1"/>
</dbReference>
<dbReference type="EMBL" id="CP028490">
    <property type="protein sequence ID" value="AVX24130.1"/>
    <property type="molecule type" value="Genomic_DNA"/>
</dbReference>
<name>A0A0N8QBM1_PSESX</name>
<dbReference type="Pfam" id="PF14552">
    <property type="entry name" value="Tautomerase_2"/>
    <property type="match status" value="1"/>
</dbReference>
<dbReference type="GeneID" id="77277220"/>
<proteinExistence type="predicted"/>
<dbReference type="Gene3D" id="3.30.429.10">
    <property type="entry name" value="Macrophage Migration Inhibitory Factor"/>
    <property type="match status" value="1"/>
</dbReference>
<dbReference type="InterPro" id="IPR014347">
    <property type="entry name" value="Tautomerase/MIF_sf"/>
</dbReference>
<accession>A0A0N8QBM1</accession>
<dbReference type="AlphaFoldDB" id="A0A0N8QBM1"/>
<dbReference type="SUPFAM" id="SSF55331">
    <property type="entry name" value="Tautomerase/MIF"/>
    <property type="match status" value="1"/>
</dbReference>